<dbReference type="InterPro" id="IPR043502">
    <property type="entry name" value="DNA/RNA_pol_sf"/>
</dbReference>
<feature type="domain" description="Reverse transcriptase" evidence="1">
    <location>
        <begin position="398"/>
        <end position="536"/>
    </location>
</feature>
<sequence length="640" mass="72385">MKNLLKEWKCDVVCFQETKLDSVNSAVVKSLWSSPFVDWVALDAIHTAGGVILAWDTRTCKKMDCLVGCFSVSILLKGVADGFDWICTGVYGPNANGLRDALWTELDNVRGRWSASWCVFGDFNIIIYPAERLGCTSFSPAMFKFSDFIERNFLVDLPLVGGKYTWFRDSDNPSMSRIDRVLVSANWEDHFLDVTQRPLPHVISDYCPLLVEAGGMSRGKSSFKFENMWLKVEGFVDLVRDLRDGMQSLSPTNSARRAEIKADIEYLASLEETSWRQKSKALYLKQGDNNTGLFHRLANSHRRTNTMRAVEFKGILYEDASAIQDQVVGFYKSLYQETESWRPTIDGLEFANLDETNRLILEREFEKEEIIAALQEAKGDKAPGPDGFAMAFFQKCWLLSKILAHRLRCVLDKLISNSQNSFVGGRQILDSVLIANECLDSRLKSGIPGVIIKLDIEKAYDHVSLSALFYLMERMGFGEKWGKWMKMCISTARFSVLINGSPAGFFGSSRGLHQGDPLSPLLFLLVMEVLSRLLKRTEDGGFLSGLKVNVGKSEIVPLGEVGNLDALARILCCKSEVLRLFGVQWVMPKNVVSLLSAWWNWLGFHTSNVWNMVPACLMWLVWKERNARTFEETERLVDCV</sequence>
<keyword evidence="4" id="KW-1185">Reference proteome</keyword>
<dbReference type="Pfam" id="PF03372">
    <property type="entry name" value="Exo_endo_phos"/>
    <property type="match status" value="1"/>
</dbReference>
<evidence type="ECO:0000259" key="2">
    <source>
        <dbReference type="Pfam" id="PF03372"/>
    </source>
</evidence>
<dbReference type="SUPFAM" id="SSF56672">
    <property type="entry name" value="DNA/RNA polymerases"/>
    <property type="match status" value="1"/>
</dbReference>
<name>A0AAW2DM37_9ROSI</name>
<accession>A0AAW2DM37</accession>
<comment type="caution">
    <text evidence="3">The sequence shown here is derived from an EMBL/GenBank/DDBJ whole genome shotgun (WGS) entry which is preliminary data.</text>
</comment>
<dbReference type="PANTHER" id="PTHR46890:SF50">
    <property type="entry name" value="RNA-DIRECTED DNA POLYMERASE, EUKARYOTA, REVERSE TRANSCRIPTASE ZINC-BINDING DOMAIN PROTEIN-RELATED"/>
    <property type="match status" value="1"/>
</dbReference>
<evidence type="ECO:0008006" key="5">
    <source>
        <dbReference type="Google" id="ProtNLM"/>
    </source>
</evidence>
<evidence type="ECO:0000313" key="3">
    <source>
        <dbReference type="EMBL" id="KAL0011204.1"/>
    </source>
</evidence>
<dbReference type="InterPro" id="IPR036691">
    <property type="entry name" value="Endo/exonu/phosph_ase_sf"/>
</dbReference>
<dbReference type="GO" id="GO:0003824">
    <property type="term" value="F:catalytic activity"/>
    <property type="evidence" value="ECO:0007669"/>
    <property type="project" value="InterPro"/>
</dbReference>
<dbReference type="AlphaFoldDB" id="A0AAW2DM37"/>
<dbReference type="Gene3D" id="3.60.10.10">
    <property type="entry name" value="Endonuclease/exonuclease/phosphatase"/>
    <property type="match status" value="1"/>
</dbReference>
<dbReference type="Pfam" id="PF00078">
    <property type="entry name" value="RVT_1"/>
    <property type="match status" value="1"/>
</dbReference>
<feature type="domain" description="Endonuclease/exonuclease/phosphatase" evidence="2">
    <location>
        <begin position="3"/>
        <end position="204"/>
    </location>
</feature>
<dbReference type="Proteomes" id="UP001459277">
    <property type="component" value="Unassembled WGS sequence"/>
</dbReference>
<organism evidence="3 4">
    <name type="scientific">Lithocarpus litseifolius</name>
    <dbReference type="NCBI Taxonomy" id="425828"/>
    <lineage>
        <taxon>Eukaryota</taxon>
        <taxon>Viridiplantae</taxon>
        <taxon>Streptophyta</taxon>
        <taxon>Embryophyta</taxon>
        <taxon>Tracheophyta</taxon>
        <taxon>Spermatophyta</taxon>
        <taxon>Magnoliopsida</taxon>
        <taxon>eudicotyledons</taxon>
        <taxon>Gunneridae</taxon>
        <taxon>Pentapetalae</taxon>
        <taxon>rosids</taxon>
        <taxon>fabids</taxon>
        <taxon>Fagales</taxon>
        <taxon>Fagaceae</taxon>
        <taxon>Lithocarpus</taxon>
    </lineage>
</organism>
<protein>
    <recommendedName>
        <fullName evidence="5">Reverse transcriptase domain-containing protein</fullName>
    </recommendedName>
</protein>
<dbReference type="SUPFAM" id="SSF56219">
    <property type="entry name" value="DNase I-like"/>
    <property type="match status" value="1"/>
</dbReference>
<dbReference type="InterPro" id="IPR052343">
    <property type="entry name" value="Retrotransposon-Effector_Assoc"/>
</dbReference>
<dbReference type="InterPro" id="IPR005135">
    <property type="entry name" value="Endo/exonuclease/phosphatase"/>
</dbReference>
<proteinExistence type="predicted"/>
<dbReference type="InterPro" id="IPR000477">
    <property type="entry name" value="RT_dom"/>
</dbReference>
<reference evidence="3 4" key="1">
    <citation type="submission" date="2024-01" db="EMBL/GenBank/DDBJ databases">
        <title>A telomere-to-telomere, gap-free genome of sweet tea (Lithocarpus litseifolius).</title>
        <authorList>
            <person name="Zhou J."/>
        </authorList>
    </citation>
    <scope>NUCLEOTIDE SEQUENCE [LARGE SCALE GENOMIC DNA]</scope>
    <source>
        <strain evidence="3">Zhou-2022a</strain>
        <tissue evidence="3">Leaf</tissue>
    </source>
</reference>
<dbReference type="CDD" id="cd01650">
    <property type="entry name" value="RT_nLTR_like"/>
    <property type="match status" value="1"/>
</dbReference>
<evidence type="ECO:0000313" key="4">
    <source>
        <dbReference type="Proteomes" id="UP001459277"/>
    </source>
</evidence>
<gene>
    <name evidence="3" type="ORF">SO802_006312</name>
</gene>
<evidence type="ECO:0000259" key="1">
    <source>
        <dbReference type="Pfam" id="PF00078"/>
    </source>
</evidence>
<dbReference type="PANTHER" id="PTHR46890">
    <property type="entry name" value="NON-LTR RETROLELEMENT REVERSE TRANSCRIPTASE-LIKE PROTEIN-RELATED"/>
    <property type="match status" value="1"/>
</dbReference>
<dbReference type="EMBL" id="JAZDWU010000002">
    <property type="protein sequence ID" value="KAL0011204.1"/>
    <property type="molecule type" value="Genomic_DNA"/>
</dbReference>